<sequence>MSSFQSFFALMPQTMFQLPDLHLSDNAQLVLSVGTCLAVAGVFARARRRKSERDLPLPPSPPTWRLGGHFLPHRHSSLTIARWIDEYGPLITIRLKLEKIVIIGRYKAAVDIMENQGKLTADRPRMIAAGEMFSGGMGIGFAHWGDRFRRMRRALHTHLQPKAAVAYQPLQMSHAKDAVLGILDDSHGDFQKHVLTYAATTIMKIAYGKTTSTSATDPSVVEIRHFAKTVSAVVRPGAYLVDSIPWLKHLPWYGRDLKRGFERTKKLNLGQLNRVREQMQSDVDIGPSFMRYILENRHLYGLSDTEMAYLGGSFFAAGSETTSASICTVLMAAACFPEEQARVQAELDAVIGRHRAPTFTDQQSLPGLQAFISESLRWRPPMPTGAMPHRTTQDIIWENYCIPAGTTIFGNHWAISRDPDAYPEPDAFKPQRWIDQQGCLRDDLTFFPYGFGRRVCPGQHVAQRSVFINSLLIFWAFQLTLDPTKPLDDMGMMIGQGSENSCAIRFETRIPATELRLMMHNYPDGNAL</sequence>
<name>A0A0D0AZD4_9AGAM</name>
<dbReference type="EMBL" id="KN835468">
    <property type="protein sequence ID" value="KIK37218.1"/>
    <property type="molecule type" value="Genomic_DNA"/>
</dbReference>
<dbReference type="PRINTS" id="PR00385">
    <property type="entry name" value="P450"/>
</dbReference>
<dbReference type="PANTHER" id="PTHR46300">
    <property type="entry name" value="P450, PUTATIVE (EUROFUNG)-RELATED-RELATED"/>
    <property type="match status" value="1"/>
</dbReference>
<dbReference type="GO" id="GO:0016705">
    <property type="term" value="F:oxidoreductase activity, acting on paired donors, with incorporation or reduction of molecular oxygen"/>
    <property type="evidence" value="ECO:0007669"/>
    <property type="project" value="InterPro"/>
</dbReference>
<reference evidence="11" key="2">
    <citation type="submission" date="2015-01" db="EMBL/GenBank/DDBJ databases">
        <title>Evolutionary Origins and Diversification of the Mycorrhizal Mutualists.</title>
        <authorList>
            <consortium name="DOE Joint Genome Institute"/>
            <consortium name="Mycorrhizal Genomics Consortium"/>
            <person name="Kohler A."/>
            <person name="Kuo A."/>
            <person name="Nagy L.G."/>
            <person name="Floudas D."/>
            <person name="Copeland A."/>
            <person name="Barry K.W."/>
            <person name="Cichocki N."/>
            <person name="Veneault-Fourrey C."/>
            <person name="LaButti K."/>
            <person name="Lindquist E.A."/>
            <person name="Lipzen A."/>
            <person name="Lundell T."/>
            <person name="Morin E."/>
            <person name="Murat C."/>
            <person name="Riley R."/>
            <person name="Ohm R."/>
            <person name="Sun H."/>
            <person name="Tunlid A."/>
            <person name="Henrissat B."/>
            <person name="Grigoriev I.V."/>
            <person name="Hibbett D.S."/>
            <person name="Martin F."/>
        </authorList>
    </citation>
    <scope>NUCLEOTIDE SEQUENCE [LARGE SCALE GENOMIC DNA]</scope>
    <source>
        <strain evidence="11">UH-Slu-Lm8-n1</strain>
    </source>
</reference>
<dbReference type="InterPro" id="IPR001128">
    <property type="entry name" value="Cyt_P450"/>
</dbReference>
<dbReference type="InParanoid" id="A0A0D0AZD4"/>
<dbReference type="InterPro" id="IPR050364">
    <property type="entry name" value="Cytochrome_P450_fung"/>
</dbReference>
<comment type="pathway">
    <text evidence="2">Secondary metabolite biosynthesis.</text>
</comment>
<evidence type="ECO:0000256" key="7">
    <source>
        <dbReference type="ARBA" id="ARBA00023004"/>
    </source>
</evidence>
<dbReference type="GO" id="GO:0004497">
    <property type="term" value="F:monooxygenase activity"/>
    <property type="evidence" value="ECO:0007669"/>
    <property type="project" value="UniProtKB-KW"/>
</dbReference>
<dbReference type="InterPro" id="IPR002401">
    <property type="entry name" value="Cyt_P450_E_grp-I"/>
</dbReference>
<evidence type="ECO:0000313" key="10">
    <source>
        <dbReference type="EMBL" id="KIK37218.1"/>
    </source>
</evidence>
<dbReference type="InterPro" id="IPR036396">
    <property type="entry name" value="Cyt_P450_sf"/>
</dbReference>
<feature type="binding site" description="axial binding residue" evidence="9">
    <location>
        <position position="456"/>
    </location>
    <ligand>
        <name>heme</name>
        <dbReference type="ChEBI" id="CHEBI:30413"/>
    </ligand>
    <ligandPart>
        <name>Fe</name>
        <dbReference type="ChEBI" id="CHEBI:18248"/>
    </ligandPart>
</feature>
<gene>
    <name evidence="10" type="ORF">CY34DRAFT_469921</name>
</gene>
<dbReference type="Pfam" id="PF00067">
    <property type="entry name" value="p450"/>
    <property type="match status" value="1"/>
</dbReference>
<protein>
    <recommendedName>
        <fullName evidence="12">Cytochrome P450</fullName>
    </recommendedName>
</protein>
<keyword evidence="6" id="KW-0560">Oxidoreductase</keyword>
<dbReference type="OrthoDB" id="2789670at2759"/>
<keyword evidence="5 9" id="KW-0479">Metal-binding</keyword>
<keyword evidence="4 9" id="KW-0349">Heme</keyword>
<dbReference type="Proteomes" id="UP000054485">
    <property type="component" value="Unassembled WGS sequence"/>
</dbReference>
<evidence type="ECO:0000313" key="11">
    <source>
        <dbReference type="Proteomes" id="UP000054485"/>
    </source>
</evidence>
<dbReference type="Gene3D" id="1.10.630.10">
    <property type="entry name" value="Cytochrome P450"/>
    <property type="match status" value="1"/>
</dbReference>
<proteinExistence type="inferred from homology"/>
<evidence type="ECO:0000256" key="2">
    <source>
        <dbReference type="ARBA" id="ARBA00005179"/>
    </source>
</evidence>
<evidence type="ECO:0000256" key="1">
    <source>
        <dbReference type="ARBA" id="ARBA00001971"/>
    </source>
</evidence>
<reference evidence="10 11" key="1">
    <citation type="submission" date="2014-04" db="EMBL/GenBank/DDBJ databases">
        <authorList>
            <consortium name="DOE Joint Genome Institute"/>
            <person name="Kuo A."/>
            <person name="Ruytinx J."/>
            <person name="Rineau F."/>
            <person name="Colpaert J."/>
            <person name="Kohler A."/>
            <person name="Nagy L.G."/>
            <person name="Floudas D."/>
            <person name="Copeland A."/>
            <person name="Barry K.W."/>
            <person name="Cichocki N."/>
            <person name="Veneault-Fourrey C."/>
            <person name="LaButti K."/>
            <person name="Lindquist E.A."/>
            <person name="Lipzen A."/>
            <person name="Lundell T."/>
            <person name="Morin E."/>
            <person name="Murat C."/>
            <person name="Sun H."/>
            <person name="Tunlid A."/>
            <person name="Henrissat B."/>
            <person name="Grigoriev I.V."/>
            <person name="Hibbett D.S."/>
            <person name="Martin F."/>
            <person name="Nordberg H.P."/>
            <person name="Cantor M.N."/>
            <person name="Hua S.X."/>
        </authorList>
    </citation>
    <scope>NUCLEOTIDE SEQUENCE [LARGE SCALE GENOMIC DNA]</scope>
    <source>
        <strain evidence="10 11">UH-Slu-Lm8-n1</strain>
    </source>
</reference>
<accession>A0A0D0AZD4</accession>
<dbReference type="CDD" id="cd11065">
    <property type="entry name" value="CYP64-like"/>
    <property type="match status" value="1"/>
</dbReference>
<evidence type="ECO:0008006" key="12">
    <source>
        <dbReference type="Google" id="ProtNLM"/>
    </source>
</evidence>
<dbReference type="GO" id="GO:0005506">
    <property type="term" value="F:iron ion binding"/>
    <property type="evidence" value="ECO:0007669"/>
    <property type="project" value="InterPro"/>
</dbReference>
<evidence type="ECO:0000256" key="3">
    <source>
        <dbReference type="ARBA" id="ARBA00010617"/>
    </source>
</evidence>
<evidence type="ECO:0000256" key="9">
    <source>
        <dbReference type="PIRSR" id="PIRSR602401-1"/>
    </source>
</evidence>
<comment type="cofactor">
    <cofactor evidence="1 9">
        <name>heme</name>
        <dbReference type="ChEBI" id="CHEBI:30413"/>
    </cofactor>
</comment>
<dbReference type="PRINTS" id="PR00463">
    <property type="entry name" value="EP450I"/>
</dbReference>
<keyword evidence="7 9" id="KW-0408">Iron</keyword>
<keyword evidence="8" id="KW-0503">Monooxygenase</keyword>
<dbReference type="GO" id="GO:0020037">
    <property type="term" value="F:heme binding"/>
    <property type="evidence" value="ECO:0007669"/>
    <property type="project" value="InterPro"/>
</dbReference>
<keyword evidence="11" id="KW-1185">Reference proteome</keyword>
<evidence type="ECO:0000256" key="4">
    <source>
        <dbReference type="ARBA" id="ARBA00022617"/>
    </source>
</evidence>
<dbReference type="AlphaFoldDB" id="A0A0D0AZD4"/>
<dbReference type="HOGENOM" id="CLU_001570_2_1_1"/>
<dbReference type="STRING" id="930992.A0A0D0AZD4"/>
<evidence type="ECO:0000256" key="5">
    <source>
        <dbReference type="ARBA" id="ARBA00022723"/>
    </source>
</evidence>
<dbReference type="PANTHER" id="PTHR46300:SF1">
    <property type="entry name" value="P450, PUTATIVE (EUROFUNG)-RELATED"/>
    <property type="match status" value="1"/>
</dbReference>
<dbReference type="SUPFAM" id="SSF48264">
    <property type="entry name" value="Cytochrome P450"/>
    <property type="match status" value="1"/>
</dbReference>
<evidence type="ECO:0000256" key="6">
    <source>
        <dbReference type="ARBA" id="ARBA00023002"/>
    </source>
</evidence>
<comment type="similarity">
    <text evidence="3">Belongs to the cytochrome P450 family.</text>
</comment>
<organism evidence="10 11">
    <name type="scientific">Suillus luteus UH-Slu-Lm8-n1</name>
    <dbReference type="NCBI Taxonomy" id="930992"/>
    <lineage>
        <taxon>Eukaryota</taxon>
        <taxon>Fungi</taxon>
        <taxon>Dikarya</taxon>
        <taxon>Basidiomycota</taxon>
        <taxon>Agaricomycotina</taxon>
        <taxon>Agaricomycetes</taxon>
        <taxon>Agaricomycetidae</taxon>
        <taxon>Boletales</taxon>
        <taxon>Suillineae</taxon>
        <taxon>Suillaceae</taxon>
        <taxon>Suillus</taxon>
    </lineage>
</organism>
<evidence type="ECO:0000256" key="8">
    <source>
        <dbReference type="ARBA" id="ARBA00023033"/>
    </source>
</evidence>